<evidence type="ECO:0000313" key="2">
    <source>
        <dbReference type="EMBL" id="MDG3015928.1"/>
    </source>
</evidence>
<feature type="region of interest" description="Disordered" evidence="1">
    <location>
        <begin position="1"/>
        <end position="22"/>
    </location>
</feature>
<comment type="caution">
    <text evidence="2">The sequence shown here is derived from an EMBL/GenBank/DDBJ whole genome shotgun (WGS) entry which is preliminary data.</text>
</comment>
<dbReference type="Proteomes" id="UP001152755">
    <property type="component" value="Unassembled WGS sequence"/>
</dbReference>
<protein>
    <submittedName>
        <fullName evidence="2">Uncharacterized protein</fullName>
    </submittedName>
</protein>
<evidence type="ECO:0000256" key="1">
    <source>
        <dbReference type="SAM" id="MobiDB-lite"/>
    </source>
</evidence>
<evidence type="ECO:0000313" key="3">
    <source>
        <dbReference type="Proteomes" id="UP001152755"/>
    </source>
</evidence>
<sequence length="113" mass="11232">MSEQGVAERTSAAAAESGSAPRKVVASVKEFVSAHGGSARAVLQPIGRAGVRITLVGSDGVLGDEVVADLPTARAVAAAAGVDVADGWDRELISSATPAPGHARKMAGWVANS</sequence>
<organism evidence="2 3">
    <name type="scientific">Speluncibacter jeojiensis</name>
    <dbReference type="NCBI Taxonomy" id="2710754"/>
    <lineage>
        <taxon>Bacteria</taxon>
        <taxon>Bacillati</taxon>
        <taxon>Actinomycetota</taxon>
        <taxon>Actinomycetes</taxon>
        <taxon>Mycobacteriales</taxon>
        <taxon>Speluncibacteraceae</taxon>
        <taxon>Speluncibacter</taxon>
    </lineage>
</organism>
<gene>
    <name evidence="2" type="ORF">NVS88_15310</name>
</gene>
<accession>A0A9X4M0U3</accession>
<dbReference type="EMBL" id="JANRHA010000010">
    <property type="protein sequence ID" value="MDG3015928.1"/>
    <property type="molecule type" value="Genomic_DNA"/>
</dbReference>
<keyword evidence="3" id="KW-1185">Reference proteome</keyword>
<proteinExistence type="predicted"/>
<dbReference type="RefSeq" id="WP_277833307.1">
    <property type="nucleotide sequence ID" value="NZ_JAAIVF010000004.1"/>
</dbReference>
<reference evidence="2" key="1">
    <citation type="submission" date="2022-08" db="EMBL/GenBank/DDBJ databases">
        <title>Genome analysis of Corynebacteriales strain.</title>
        <authorList>
            <person name="Lee S.D."/>
        </authorList>
    </citation>
    <scope>NUCLEOTIDE SEQUENCE</scope>
    <source>
        <strain evidence="2">D3-21</strain>
    </source>
</reference>
<dbReference type="AlphaFoldDB" id="A0A9X4M0U3"/>
<name>A0A9X4M0U3_9ACTN</name>